<comment type="caution">
    <text evidence="1">The sequence shown here is derived from an EMBL/GenBank/DDBJ whole genome shotgun (WGS) entry which is preliminary data.</text>
</comment>
<proteinExistence type="predicted"/>
<name>A0A8J5MVC8_HOMAM</name>
<protein>
    <submittedName>
        <fullName evidence="1">Uncharacterized protein</fullName>
    </submittedName>
</protein>
<dbReference type="AlphaFoldDB" id="A0A8J5MVC8"/>
<evidence type="ECO:0000313" key="2">
    <source>
        <dbReference type="Proteomes" id="UP000747542"/>
    </source>
</evidence>
<accession>A0A8J5MVC8</accession>
<organism evidence="1 2">
    <name type="scientific">Homarus americanus</name>
    <name type="common">American lobster</name>
    <dbReference type="NCBI Taxonomy" id="6706"/>
    <lineage>
        <taxon>Eukaryota</taxon>
        <taxon>Metazoa</taxon>
        <taxon>Ecdysozoa</taxon>
        <taxon>Arthropoda</taxon>
        <taxon>Crustacea</taxon>
        <taxon>Multicrustacea</taxon>
        <taxon>Malacostraca</taxon>
        <taxon>Eumalacostraca</taxon>
        <taxon>Eucarida</taxon>
        <taxon>Decapoda</taxon>
        <taxon>Pleocyemata</taxon>
        <taxon>Astacidea</taxon>
        <taxon>Nephropoidea</taxon>
        <taxon>Nephropidae</taxon>
        <taxon>Homarus</taxon>
    </lineage>
</organism>
<dbReference type="Proteomes" id="UP000747542">
    <property type="component" value="Unassembled WGS sequence"/>
</dbReference>
<evidence type="ECO:0000313" key="1">
    <source>
        <dbReference type="EMBL" id="KAG7164737.1"/>
    </source>
</evidence>
<dbReference type="EMBL" id="JAHLQT010024959">
    <property type="protein sequence ID" value="KAG7164737.1"/>
    <property type="molecule type" value="Genomic_DNA"/>
</dbReference>
<keyword evidence="2" id="KW-1185">Reference proteome</keyword>
<reference evidence="1" key="1">
    <citation type="journal article" date="2021" name="Sci. Adv.">
        <title>The American lobster genome reveals insights on longevity, neural, and immune adaptations.</title>
        <authorList>
            <person name="Polinski J.M."/>
            <person name="Zimin A.V."/>
            <person name="Clark K.F."/>
            <person name="Kohn A.B."/>
            <person name="Sadowski N."/>
            <person name="Timp W."/>
            <person name="Ptitsyn A."/>
            <person name="Khanna P."/>
            <person name="Romanova D.Y."/>
            <person name="Williams P."/>
            <person name="Greenwood S.J."/>
            <person name="Moroz L.L."/>
            <person name="Walt D.R."/>
            <person name="Bodnar A.G."/>
        </authorList>
    </citation>
    <scope>NUCLEOTIDE SEQUENCE</scope>
    <source>
        <strain evidence="1">GMGI-L3</strain>
    </source>
</reference>
<sequence>MAGNYLRCVYGKDLPMLKQRLASHLPNSVILHGTVEAGIRYGLTEKLGTMLYVPERSVGDSGCSSLVVATPAFST</sequence>
<gene>
    <name evidence="1" type="ORF">Hamer_G005142</name>
</gene>
<feature type="non-terminal residue" evidence="1">
    <location>
        <position position="1"/>
    </location>
</feature>